<comment type="caution">
    <text evidence="2">The sequence shown here is derived from an EMBL/GenBank/DDBJ whole genome shotgun (WGS) entry which is preliminary data.</text>
</comment>
<organism evidence="2 3">
    <name type="scientific">Pseudoalteromonas aurantia</name>
    <dbReference type="NCBI Taxonomy" id="43654"/>
    <lineage>
        <taxon>Bacteria</taxon>
        <taxon>Pseudomonadati</taxon>
        <taxon>Pseudomonadota</taxon>
        <taxon>Gammaproteobacteria</taxon>
        <taxon>Alteromonadales</taxon>
        <taxon>Pseudoalteromonadaceae</taxon>
        <taxon>Pseudoalteromonas</taxon>
    </lineage>
</organism>
<feature type="transmembrane region" description="Helical" evidence="1">
    <location>
        <begin position="85"/>
        <end position="103"/>
    </location>
</feature>
<evidence type="ECO:0000313" key="3">
    <source>
        <dbReference type="Proteomes" id="UP000307217"/>
    </source>
</evidence>
<keyword evidence="1" id="KW-1133">Transmembrane helix</keyword>
<keyword evidence="1" id="KW-0812">Transmembrane</keyword>
<reference evidence="2 3" key="1">
    <citation type="submission" date="2018-01" db="EMBL/GenBank/DDBJ databases">
        <authorList>
            <person name="Paulsen S."/>
            <person name="Gram L.K."/>
        </authorList>
    </citation>
    <scope>NUCLEOTIDE SEQUENCE [LARGE SCALE GENOMIC DNA]</scope>
    <source>
        <strain evidence="2 3">S3790</strain>
    </source>
</reference>
<keyword evidence="1" id="KW-0472">Membrane</keyword>
<dbReference type="RefSeq" id="WP_138593634.1">
    <property type="nucleotide sequence ID" value="NZ_PNBX01000131.1"/>
</dbReference>
<accession>A0A5S3UZ71</accession>
<proteinExistence type="predicted"/>
<dbReference type="Pfam" id="PF20812">
    <property type="entry name" value="PM2_P3"/>
    <property type="match status" value="1"/>
</dbReference>
<reference evidence="3" key="2">
    <citation type="submission" date="2019-06" db="EMBL/GenBank/DDBJ databases">
        <title>Co-occurence of chitin degradation, pigmentation and bioactivity in marine Pseudoalteromonas.</title>
        <authorList>
            <person name="Sonnenschein E.C."/>
            <person name="Bech P.K."/>
        </authorList>
    </citation>
    <scope>NUCLEOTIDE SEQUENCE [LARGE SCALE GENOMIC DNA]</scope>
    <source>
        <strain evidence="3">S3790</strain>
    </source>
</reference>
<dbReference type="AlphaFoldDB" id="A0A5S3UZ71"/>
<name>A0A5S3UZ71_9GAMM</name>
<evidence type="ECO:0000256" key="1">
    <source>
        <dbReference type="SAM" id="Phobius"/>
    </source>
</evidence>
<dbReference type="Proteomes" id="UP000307217">
    <property type="component" value="Unassembled WGS sequence"/>
</dbReference>
<sequence length="104" mass="10881">MSGYAEGPPTQQSTWQSSVGGVLGDALAAWGQVERIKAVRNSGGAQQNDKKNTVELDNGAAVVVEAPKTTAAKQETMVFGVPQKTLLMGFGGLLVLGVFMKVMK</sequence>
<protein>
    <submittedName>
        <fullName evidence="2">Uncharacterized protein</fullName>
    </submittedName>
</protein>
<evidence type="ECO:0000313" key="2">
    <source>
        <dbReference type="EMBL" id="TMO62860.1"/>
    </source>
</evidence>
<dbReference type="EMBL" id="PNBX01000131">
    <property type="protein sequence ID" value="TMO62860.1"/>
    <property type="molecule type" value="Genomic_DNA"/>
</dbReference>
<dbReference type="InterPro" id="IPR048973">
    <property type="entry name" value="PM2_P3-like"/>
</dbReference>
<gene>
    <name evidence="2" type="ORF">CWC19_19865</name>
</gene>